<dbReference type="SMART" id="SM00857">
    <property type="entry name" value="Resolvase"/>
    <property type="match status" value="1"/>
</dbReference>
<accession>A0A2U8WBE5</accession>
<evidence type="ECO:0000256" key="3">
    <source>
        <dbReference type="ARBA" id="ARBA00023125"/>
    </source>
</evidence>
<dbReference type="SUPFAM" id="SSF53041">
    <property type="entry name" value="Resolvase-like"/>
    <property type="match status" value="1"/>
</dbReference>
<protein>
    <submittedName>
        <fullName evidence="7">DNA invertase</fullName>
    </submittedName>
</protein>
<keyword evidence="3" id="KW-0238">DNA-binding</keyword>
<evidence type="ECO:0000313" key="8">
    <source>
        <dbReference type="Proteomes" id="UP000245926"/>
    </source>
</evidence>
<dbReference type="InterPro" id="IPR050639">
    <property type="entry name" value="SSR_resolvase"/>
</dbReference>
<dbReference type="PANTHER" id="PTHR30461">
    <property type="entry name" value="DNA-INVERTASE FROM LAMBDOID PROPHAGE"/>
    <property type="match status" value="1"/>
</dbReference>
<keyword evidence="8" id="KW-1185">Reference proteome</keyword>
<gene>
    <name evidence="7" type="ORF">DK389_26240</name>
</gene>
<evidence type="ECO:0000256" key="1">
    <source>
        <dbReference type="ARBA" id="ARBA00009913"/>
    </source>
</evidence>
<feature type="active site" description="O-(5'-phospho-DNA)-serine intermediate" evidence="5">
    <location>
        <position position="9"/>
    </location>
</feature>
<name>A0A2U8WBE5_9HYPH</name>
<dbReference type="SUPFAM" id="SSF46689">
    <property type="entry name" value="Homeodomain-like"/>
    <property type="match status" value="1"/>
</dbReference>
<dbReference type="InterPro" id="IPR006119">
    <property type="entry name" value="Resolv_N"/>
</dbReference>
<dbReference type="CDD" id="cd03768">
    <property type="entry name" value="SR_ResInv"/>
    <property type="match status" value="1"/>
</dbReference>
<dbReference type="GO" id="GO:0000150">
    <property type="term" value="F:DNA strand exchange activity"/>
    <property type="evidence" value="ECO:0007669"/>
    <property type="project" value="InterPro"/>
</dbReference>
<dbReference type="PROSITE" id="PS51736">
    <property type="entry name" value="RECOMBINASES_3"/>
    <property type="match status" value="1"/>
</dbReference>
<dbReference type="OrthoDB" id="9800103at2"/>
<evidence type="ECO:0000256" key="5">
    <source>
        <dbReference type="PIRSR" id="PIRSR606118-50"/>
    </source>
</evidence>
<dbReference type="Gene3D" id="1.10.10.60">
    <property type="entry name" value="Homeodomain-like"/>
    <property type="match status" value="1"/>
</dbReference>
<dbReference type="Gene3D" id="3.40.50.1390">
    <property type="entry name" value="Resolvase, N-terminal catalytic domain"/>
    <property type="match status" value="1"/>
</dbReference>
<sequence>MLIGYARTSTLEQEAGLEAQIRDLRAVGCEKLFSEQTSSIGPRNALETAVEFTREGDTLVVTKLDRLARSVTHMGTIIAALAAKGVALRILNLGVDTATPTGKLILTVMGGIAEFEREMMLERQREGIAKAKAEGAYKGRKPTARAKSADVLALHGQGKSPTEIAKALGIGRASVYRIIEAQAA</sequence>
<dbReference type="KEGG" id="mets:DK389_26240"/>
<keyword evidence="4" id="KW-0233">DNA recombination</keyword>
<feature type="domain" description="Resolvase/invertase-type recombinase catalytic" evidence="6">
    <location>
        <begin position="1"/>
        <end position="135"/>
    </location>
</feature>
<reference evidence="8" key="1">
    <citation type="submission" date="2018-05" db="EMBL/GenBank/DDBJ databases">
        <title>Complete Genome Sequence of Methylobacterium sp. 17SD2-17.</title>
        <authorList>
            <person name="Srinivasan S."/>
        </authorList>
    </citation>
    <scope>NUCLEOTIDE SEQUENCE [LARGE SCALE GENOMIC DNA]</scope>
    <source>
        <strain evidence="8">17SD2-17</strain>
    </source>
</reference>
<dbReference type="InterPro" id="IPR009057">
    <property type="entry name" value="Homeodomain-like_sf"/>
</dbReference>
<dbReference type="GO" id="GO:0015074">
    <property type="term" value="P:DNA integration"/>
    <property type="evidence" value="ECO:0007669"/>
    <property type="project" value="UniProtKB-KW"/>
</dbReference>
<proteinExistence type="inferred from homology"/>
<dbReference type="InterPro" id="IPR036162">
    <property type="entry name" value="Resolvase-like_N_sf"/>
</dbReference>
<dbReference type="RefSeq" id="WP_109894105.1">
    <property type="nucleotide sequence ID" value="NZ_CP029550.1"/>
</dbReference>
<evidence type="ECO:0000256" key="4">
    <source>
        <dbReference type="ARBA" id="ARBA00023172"/>
    </source>
</evidence>
<dbReference type="GO" id="GO:0003677">
    <property type="term" value="F:DNA binding"/>
    <property type="evidence" value="ECO:0007669"/>
    <property type="project" value="UniProtKB-KW"/>
</dbReference>
<keyword evidence="2" id="KW-0229">DNA integration</keyword>
<evidence type="ECO:0000256" key="2">
    <source>
        <dbReference type="ARBA" id="ARBA00022908"/>
    </source>
</evidence>
<evidence type="ECO:0000313" key="7">
    <source>
        <dbReference type="EMBL" id="AWN43369.1"/>
    </source>
</evidence>
<dbReference type="PANTHER" id="PTHR30461:SF26">
    <property type="entry name" value="RESOLVASE HOMOLOG YNEB"/>
    <property type="match status" value="1"/>
</dbReference>
<dbReference type="Pfam" id="PF00239">
    <property type="entry name" value="Resolvase"/>
    <property type="match status" value="1"/>
</dbReference>
<dbReference type="AlphaFoldDB" id="A0A2U8WBE5"/>
<dbReference type="Proteomes" id="UP000245926">
    <property type="component" value="Chromosome"/>
</dbReference>
<organism evidence="7 8">
    <name type="scientific">Methylobacterium durans</name>
    <dbReference type="NCBI Taxonomy" id="2202825"/>
    <lineage>
        <taxon>Bacteria</taxon>
        <taxon>Pseudomonadati</taxon>
        <taxon>Pseudomonadota</taxon>
        <taxon>Alphaproteobacteria</taxon>
        <taxon>Hyphomicrobiales</taxon>
        <taxon>Methylobacteriaceae</taxon>
        <taxon>Methylobacterium</taxon>
    </lineage>
</organism>
<dbReference type="Pfam" id="PF02796">
    <property type="entry name" value="HTH_7"/>
    <property type="match status" value="1"/>
</dbReference>
<comment type="similarity">
    <text evidence="1">Belongs to the site-specific recombinase resolvase family.</text>
</comment>
<dbReference type="InterPro" id="IPR006118">
    <property type="entry name" value="Recombinase_CS"/>
</dbReference>
<dbReference type="InterPro" id="IPR006120">
    <property type="entry name" value="Resolvase_HTH_dom"/>
</dbReference>
<dbReference type="EMBL" id="CP029550">
    <property type="protein sequence ID" value="AWN43369.1"/>
    <property type="molecule type" value="Genomic_DNA"/>
</dbReference>
<dbReference type="PROSITE" id="PS00398">
    <property type="entry name" value="RECOMBINASES_2"/>
    <property type="match status" value="1"/>
</dbReference>
<evidence type="ECO:0000259" key="6">
    <source>
        <dbReference type="PROSITE" id="PS51736"/>
    </source>
</evidence>